<comment type="similarity">
    <text evidence="6">Belongs to the methyltransferase superfamily. tRNA (adenine-N(6)-)-methyltransferase family.</text>
</comment>
<protein>
    <recommendedName>
        <fullName evidence="6">tRNA1(Val) (adenine(37)-N6)-methyltransferase</fullName>
        <ecNumber evidence="6">2.1.1.223</ecNumber>
    </recommendedName>
    <alternativeName>
        <fullName evidence="6">tRNA m6A37 methyltransferase</fullName>
    </alternativeName>
</protein>
<evidence type="ECO:0000313" key="9">
    <source>
        <dbReference type="Proteomes" id="UP000501168"/>
    </source>
</evidence>
<sequence length="246" mass="27859">MSVTLPANGFTFQRFFVAHDKSPMKITTDSALLGAWVPVEPVPARVLDIGTGCGVIALMLAQRLEHTVTQIAGIDIDEQATEQCRENSQSSPFQLINVICGSVIDYAEQVSSHYDLIVSNPPYFATAVECRTEQRQNARYTDSLNHAQLLLAAYKLSTSDGRFCLVLPWLITDEFIQLAQNMGWYLAELVKVKYSENKDYSLALLMLTKQQQTKKESELCMRHNDSSYTMEFADLMQDFYLRFKSE</sequence>
<gene>
    <name evidence="8" type="ORF">IPMB12_10385</name>
</gene>
<dbReference type="GO" id="GO:0005737">
    <property type="term" value="C:cytoplasm"/>
    <property type="evidence" value="ECO:0007669"/>
    <property type="project" value="UniProtKB-SubCell"/>
</dbReference>
<evidence type="ECO:0000313" key="8">
    <source>
        <dbReference type="EMBL" id="QIQ22054.1"/>
    </source>
</evidence>
<keyword evidence="2 6" id="KW-0489">Methyltransferase</keyword>
<dbReference type="InterPro" id="IPR050210">
    <property type="entry name" value="tRNA_Adenine-N(6)_MTase"/>
</dbReference>
<dbReference type="PROSITE" id="PS00092">
    <property type="entry name" value="N6_MTASE"/>
    <property type="match status" value="1"/>
</dbReference>
<dbReference type="InterPro" id="IPR007848">
    <property type="entry name" value="Small_mtfrase_dom"/>
</dbReference>
<accession>A0A6G9IED0</accession>
<dbReference type="KEGG" id="orb:IPMB12_10385"/>
<dbReference type="RefSeq" id="WP_166917351.1">
    <property type="nucleotide sequence ID" value="NZ_CP050253.1"/>
</dbReference>
<dbReference type="InterPro" id="IPR029063">
    <property type="entry name" value="SAM-dependent_MTases_sf"/>
</dbReference>
<keyword evidence="4 6" id="KW-0949">S-adenosyl-L-methionine</keyword>
<evidence type="ECO:0000259" key="7">
    <source>
        <dbReference type="Pfam" id="PF05175"/>
    </source>
</evidence>
<keyword evidence="3 6" id="KW-0808">Transferase</keyword>
<evidence type="ECO:0000256" key="2">
    <source>
        <dbReference type="ARBA" id="ARBA00022603"/>
    </source>
</evidence>
<proteinExistence type="inferred from homology"/>
<evidence type="ECO:0000256" key="3">
    <source>
        <dbReference type="ARBA" id="ARBA00022679"/>
    </source>
</evidence>
<dbReference type="GO" id="GO:0016430">
    <property type="term" value="F:tRNA (adenine-N6)-methyltransferase activity"/>
    <property type="evidence" value="ECO:0007669"/>
    <property type="project" value="UniProtKB-UniRule"/>
</dbReference>
<keyword evidence="1 6" id="KW-0963">Cytoplasm</keyword>
<keyword evidence="9" id="KW-1185">Reference proteome</keyword>
<dbReference type="GO" id="GO:0003676">
    <property type="term" value="F:nucleic acid binding"/>
    <property type="evidence" value="ECO:0007669"/>
    <property type="project" value="InterPro"/>
</dbReference>
<dbReference type="EC" id="2.1.1.223" evidence="6"/>
<dbReference type="InterPro" id="IPR002052">
    <property type="entry name" value="DNA_methylase_N6_adenine_CS"/>
</dbReference>
<organism evidence="8 9">
    <name type="scientific">Zophobihabitans entericus</name>
    <dbReference type="NCBI Taxonomy" id="1635327"/>
    <lineage>
        <taxon>Bacteria</taxon>
        <taxon>Pseudomonadati</taxon>
        <taxon>Pseudomonadota</taxon>
        <taxon>Gammaproteobacteria</taxon>
        <taxon>Orbales</taxon>
        <taxon>Orbaceae</taxon>
        <taxon>Zophobihabitans</taxon>
    </lineage>
</organism>
<evidence type="ECO:0000256" key="5">
    <source>
        <dbReference type="ARBA" id="ARBA00022694"/>
    </source>
</evidence>
<reference evidence="8 9" key="1">
    <citation type="submission" date="2020-03" db="EMBL/GenBank/DDBJ databases">
        <title>Complete genome sequence of Orbus sp. IPMB12 (BCRC 80908).</title>
        <authorList>
            <person name="Lo W.-S."/>
            <person name="Chang T.-H."/>
            <person name="Kuo C.-H."/>
        </authorList>
    </citation>
    <scope>NUCLEOTIDE SEQUENCE [LARGE SCALE GENOMIC DNA]</scope>
    <source>
        <strain evidence="8 9">IPMB12</strain>
    </source>
</reference>
<dbReference type="Gene3D" id="3.40.50.150">
    <property type="entry name" value="Vaccinia Virus protein VP39"/>
    <property type="match status" value="1"/>
</dbReference>
<dbReference type="Pfam" id="PF05175">
    <property type="entry name" value="MTS"/>
    <property type="match status" value="1"/>
</dbReference>
<evidence type="ECO:0000256" key="1">
    <source>
        <dbReference type="ARBA" id="ARBA00022490"/>
    </source>
</evidence>
<comment type="function">
    <text evidence="6">Specifically methylates the adenine in position 37 of tRNA(1)(Val) (anticodon cmo5UAC).</text>
</comment>
<dbReference type="PANTHER" id="PTHR47739">
    <property type="entry name" value="TRNA1(VAL) (ADENINE(37)-N6)-METHYLTRANSFERASE"/>
    <property type="match status" value="1"/>
</dbReference>
<name>A0A6G9IED0_9GAMM</name>
<keyword evidence="5 6" id="KW-0819">tRNA processing</keyword>
<comment type="catalytic activity">
    <reaction evidence="6">
        <text>adenosine(37) in tRNA1(Val) + S-adenosyl-L-methionine = N(6)-methyladenosine(37) in tRNA1(Val) + S-adenosyl-L-homocysteine + H(+)</text>
        <dbReference type="Rhea" id="RHEA:43160"/>
        <dbReference type="Rhea" id="RHEA-COMP:10369"/>
        <dbReference type="Rhea" id="RHEA-COMP:10370"/>
        <dbReference type="ChEBI" id="CHEBI:15378"/>
        <dbReference type="ChEBI" id="CHEBI:57856"/>
        <dbReference type="ChEBI" id="CHEBI:59789"/>
        <dbReference type="ChEBI" id="CHEBI:74411"/>
        <dbReference type="ChEBI" id="CHEBI:74449"/>
        <dbReference type="EC" id="2.1.1.223"/>
    </reaction>
</comment>
<dbReference type="InParanoid" id="A0A6G9IED0"/>
<dbReference type="Proteomes" id="UP000501168">
    <property type="component" value="Chromosome"/>
</dbReference>
<dbReference type="AlphaFoldDB" id="A0A6G9IED0"/>
<evidence type="ECO:0000256" key="6">
    <source>
        <dbReference type="HAMAP-Rule" id="MF_01872"/>
    </source>
</evidence>
<evidence type="ECO:0000256" key="4">
    <source>
        <dbReference type="ARBA" id="ARBA00022691"/>
    </source>
</evidence>
<comment type="subcellular location">
    <subcellularLocation>
        <location evidence="6">Cytoplasm</location>
    </subcellularLocation>
</comment>
<dbReference type="GO" id="GO:0008033">
    <property type="term" value="P:tRNA processing"/>
    <property type="evidence" value="ECO:0007669"/>
    <property type="project" value="UniProtKB-UniRule"/>
</dbReference>
<feature type="domain" description="Methyltransferase small" evidence="7">
    <location>
        <begin position="30"/>
        <end position="126"/>
    </location>
</feature>
<dbReference type="GO" id="GO:0032259">
    <property type="term" value="P:methylation"/>
    <property type="evidence" value="ECO:0007669"/>
    <property type="project" value="UniProtKB-KW"/>
</dbReference>
<dbReference type="HAMAP" id="MF_01872">
    <property type="entry name" value="tRNA_methyltr_YfiC"/>
    <property type="match status" value="1"/>
</dbReference>
<dbReference type="EMBL" id="CP050253">
    <property type="protein sequence ID" value="QIQ22054.1"/>
    <property type="molecule type" value="Genomic_DNA"/>
</dbReference>
<dbReference type="InterPro" id="IPR022882">
    <property type="entry name" value="tRNA_adenine-N6_MeTrfase"/>
</dbReference>
<dbReference type="CDD" id="cd02440">
    <property type="entry name" value="AdoMet_MTases"/>
    <property type="match status" value="1"/>
</dbReference>
<dbReference type="PANTHER" id="PTHR47739:SF1">
    <property type="entry name" value="TRNA1(VAL) (ADENINE(37)-N6)-METHYLTRANSFERASE"/>
    <property type="match status" value="1"/>
</dbReference>
<dbReference type="FunCoup" id="A0A6G9IED0">
    <property type="interactions" value="27"/>
</dbReference>
<dbReference type="SUPFAM" id="SSF53335">
    <property type="entry name" value="S-adenosyl-L-methionine-dependent methyltransferases"/>
    <property type="match status" value="1"/>
</dbReference>